<reference evidence="1 2" key="1">
    <citation type="journal article" date="2023" name="G3 (Bethesda)">
        <title>A haplotype-resolved chromosome-scale genome for Quercus rubra L. provides insights into the genetics of adaptive traits for red oak species.</title>
        <authorList>
            <person name="Kapoor B."/>
            <person name="Jenkins J."/>
            <person name="Schmutz J."/>
            <person name="Zhebentyayeva T."/>
            <person name="Kuelheim C."/>
            <person name="Coggeshall M."/>
            <person name="Heim C."/>
            <person name="Lasky J.R."/>
            <person name="Leites L."/>
            <person name="Islam-Faridi N."/>
            <person name="Romero-Severson J."/>
            <person name="DeLeo V.L."/>
            <person name="Lucas S.M."/>
            <person name="Lazic D."/>
            <person name="Gailing O."/>
            <person name="Carlson J."/>
            <person name="Staton M."/>
        </authorList>
    </citation>
    <scope>NUCLEOTIDE SEQUENCE [LARGE SCALE GENOMIC DNA]</scope>
    <source>
        <strain evidence="1">Pseudo-F2</strain>
    </source>
</reference>
<comment type="caution">
    <text evidence="1">The sequence shown here is derived from an EMBL/GenBank/DDBJ whole genome shotgun (WGS) entry which is preliminary data.</text>
</comment>
<evidence type="ECO:0008006" key="3">
    <source>
        <dbReference type="Google" id="ProtNLM"/>
    </source>
</evidence>
<protein>
    <recommendedName>
        <fullName evidence="3">Reverse transcriptase</fullName>
    </recommendedName>
</protein>
<dbReference type="PANTHER" id="PTHR33710:SF71">
    <property type="entry name" value="ENDONUCLEASE_EXONUCLEASE_PHOSPHATASE DOMAIN-CONTAINING PROTEIN"/>
    <property type="match status" value="1"/>
</dbReference>
<name>A0AAN7IRH4_QUERU</name>
<organism evidence="1 2">
    <name type="scientific">Quercus rubra</name>
    <name type="common">Northern red oak</name>
    <name type="synonym">Quercus borealis</name>
    <dbReference type="NCBI Taxonomy" id="3512"/>
    <lineage>
        <taxon>Eukaryota</taxon>
        <taxon>Viridiplantae</taxon>
        <taxon>Streptophyta</taxon>
        <taxon>Embryophyta</taxon>
        <taxon>Tracheophyta</taxon>
        <taxon>Spermatophyta</taxon>
        <taxon>Magnoliopsida</taxon>
        <taxon>eudicotyledons</taxon>
        <taxon>Gunneridae</taxon>
        <taxon>Pentapetalae</taxon>
        <taxon>rosids</taxon>
        <taxon>fabids</taxon>
        <taxon>Fagales</taxon>
        <taxon>Fagaceae</taxon>
        <taxon>Quercus</taxon>
    </lineage>
</organism>
<gene>
    <name evidence="1" type="ORF">RGQ29_021914</name>
</gene>
<dbReference type="AlphaFoldDB" id="A0AAN7IRH4"/>
<keyword evidence="2" id="KW-1185">Reference proteome</keyword>
<evidence type="ECO:0000313" key="1">
    <source>
        <dbReference type="EMBL" id="KAK4583977.1"/>
    </source>
</evidence>
<dbReference type="PANTHER" id="PTHR33710">
    <property type="entry name" value="BNAC02G09200D PROTEIN"/>
    <property type="match status" value="1"/>
</dbReference>
<proteinExistence type="predicted"/>
<dbReference type="Proteomes" id="UP001324115">
    <property type="component" value="Unassembled WGS sequence"/>
</dbReference>
<dbReference type="EMBL" id="JAXUIC010000006">
    <property type="protein sequence ID" value="KAK4583977.1"/>
    <property type="molecule type" value="Genomic_DNA"/>
</dbReference>
<dbReference type="SUPFAM" id="SSF56219">
    <property type="entry name" value="DNase I-like"/>
    <property type="match status" value="1"/>
</dbReference>
<dbReference type="InterPro" id="IPR036691">
    <property type="entry name" value="Endo/exonu/phosph_ase_sf"/>
</dbReference>
<dbReference type="Gene3D" id="3.60.10.10">
    <property type="entry name" value="Endonuclease/exonuclease/phosphatase"/>
    <property type="match status" value="1"/>
</dbReference>
<evidence type="ECO:0000313" key="2">
    <source>
        <dbReference type="Proteomes" id="UP001324115"/>
    </source>
</evidence>
<accession>A0AAN7IRH4</accession>
<sequence length="288" mass="33359">MRVYGPNDAGLRGAFWAKLDSVRARWNSAWCVLGDFNIIRYPAEWLGCNSFSPAMFNFSDFIERNLLVDLPLVGGEYTWFRDSVNPLMSRINRVLVSANWGEHFSDVIQRPLPRVISDHCPILVEAGGMARGKSPFKFENMWLKVEGFVDQVRCWWNSYHFVGSPNYVLACKFKALKKDLKCWNEHVFGDVHCRKKCLFSELLDLDMREGMQVLTMADKARKIEIKVEIEFLASLEGISWRQKSRALFLKEGDNNTRFFHRLANSHRRANSMRGVEVDGIMYEAESDI</sequence>